<dbReference type="AlphaFoldDB" id="A0A8S3XUM4"/>
<accession>A0A8S3XUM4</accession>
<reference evidence="1" key="1">
    <citation type="submission" date="2021-04" db="EMBL/GenBank/DDBJ databases">
        <authorList>
            <person name="Tunstrom K."/>
        </authorList>
    </citation>
    <scope>NUCLEOTIDE SEQUENCE</scope>
</reference>
<name>A0A8S3XUM4_PARAO</name>
<dbReference type="PANTHER" id="PTHR10773">
    <property type="entry name" value="DNA-DIRECTED RNA POLYMERASES I, II, AND III SUBUNIT RPABC2"/>
    <property type="match status" value="1"/>
</dbReference>
<gene>
    <name evidence="1" type="ORF">PAPOLLO_LOCUS21440</name>
</gene>
<comment type="caution">
    <text evidence="1">The sequence shown here is derived from an EMBL/GenBank/DDBJ whole genome shotgun (WGS) entry which is preliminary data.</text>
</comment>
<dbReference type="OrthoDB" id="6936719at2759"/>
<keyword evidence="2" id="KW-1185">Reference proteome</keyword>
<proteinExistence type="predicted"/>
<dbReference type="PANTHER" id="PTHR10773:SF19">
    <property type="match status" value="1"/>
</dbReference>
<dbReference type="EMBL" id="CAJQZP010001325">
    <property type="protein sequence ID" value="CAG5038773.1"/>
    <property type="molecule type" value="Genomic_DNA"/>
</dbReference>
<sequence length="517" mass="60140">MNRHRGTSSRCRKILKLVNYGIHDNIINEDDSSIELEEQNEIKENFTYLSRSSFPIDGISDLKEVNSEPDDFITSAPLIVVNVSPNDNNTSPPNLPTNDILDISHNVIESLLPEMEYPTPLQSVNNNDDLQTTDNSIVMTPSTQQKIDFIATPTVLYINNDYDLRNISDLEGFLHSIETQNISQDIVTTESEERPVTPIEPLTKKRKIDPNLWKDRKNKTLKNSGKSYESVRTKKQNVEKSIGPPCNCKLKCYEKIQQNMRSKIFQNFWAIGDHERQWDFINRHVKKENVKKITVERKNNRTQTLTYQLFDDTNSMIKVCKTMFLSTLSITQQVVYTAIDKLGDDNYLKDYRGTHKNRPRRMSEETEKKNAKVTGHKYQVKQMTQADFIDFKELIKGKNWLKDTDGNKIYWSKIKEVVFPYNQPDTVYFRYSFEDELQEMQAITRTNSRRRRGEPIEHAENLKLAYTGMLPVPLPLYRDLISLCDSGAIPNHYQCFYRNLVPLNSTSVTNDSDEENY</sequence>
<evidence type="ECO:0000313" key="1">
    <source>
        <dbReference type="EMBL" id="CAG5038773.1"/>
    </source>
</evidence>
<dbReference type="Proteomes" id="UP000691718">
    <property type="component" value="Unassembled WGS sequence"/>
</dbReference>
<protein>
    <submittedName>
        <fullName evidence="1">(apollo) hypothetical protein</fullName>
    </submittedName>
</protein>
<evidence type="ECO:0000313" key="2">
    <source>
        <dbReference type="Proteomes" id="UP000691718"/>
    </source>
</evidence>
<organism evidence="1 2">
    <name type="scientific">Parnassius apollo</name>
    <name type="common">Apollo butterfly</name>
    <name type="synonym">Papilio apollo</name>
    <dbReference type="NCBI Taxonomy" id="110799"/>
    <lineage>
        <taxon>Eukaryota</taxon>
        <taxon>Metazoa</taxon>
        <taxon>Ecdysozoa</taxon>
        <taxon>Arthropoda</taxon>
        <taxon>Hexapoda</taxon>
        <taxon>Insecta</taxon>
        <taxon>Pterygota</taxon>
        <taxon>Neoptera</taxon>
        <taxon>Endopterygota</taxon>
        <taxon>Lepidoptera</taxon>
        <taxon>Glossata</taxon>
        <taxon>Ditrysia</taxon>
        <taxon>Papilionoidea</taxon>
        <taxon>Papilionidae</taxon>
        <taxon>Parnassiinae</taxon>
        <taxon>Parnassini</taxon>
        <taxon>Parnassius</taxon>
        <taxon>Parnassius</taxon>
    </lineage>
</organism>